<comment type="subcellular location">
    <subcellularLocation>
        <location evidence="1">Cytoplasm</location>
    </subcellularLocation>
</comment>
<dbReference type="SUPFAM" id="SSF50978">
    <property type="entry name" value="WD40 repeat-like"/>
    <property type="match status" value="1"/>
</dbReference>
<reference evidence="5" key="1">
    <citation type="submission" date="2020-06" db="EMBL/GenBank/DDBJ databases">
        <authorList>
            <consortium name="Plant Systems Biology data submission"/>
        </authorList>
    </citation>
    <scope>NUCLEOTIDE SEQUENCE</scope>
    <source>
        <strain evidence="5">D6</strain>
    </source>
</reference>
<dbReference type="PANTHER" id="PTHR22842:SF3">
    <property type="entry name" value="WD REPEAT DOMAIN-CONTAINING PROTEIN 83"/>
    <property type="match status" value="1"/>
</dbReference>
<dbReference type="PROSITE" id="PS50082">
    <property type="entry name" value="WD_REPEATS_2"/>
    <property type="match status" value="3"/>
</dbReference>
<dbReference type="Pfam" id="PF00400">
    <property type="entry name" value="WD40"/>
    <property type="match status" value="5"/>
</dbReference>
<organism evidence="5 6">
    <name type="scientific">Seminavis robusta</name>
    <dbReference type="NCBI Taxonomy" id="568900"/>
    <lineage>
        <taxon>Eukaryota</taxon>
        <taxon>Sar</taxon>
        <taxon>Stramenopiles</taxon>
        <taxon>Ochrophyta</taxon>
        <taxon>Bacillariophyta</taxon>
        <taxon>Bacillariophyceae</taxon>
        <taxon>Bacillariophycidae</taxon>
        <taxon>Naviculales</taxon>
        <taxon>Naviculaceae</taxon>
        <taxon>Seminavis</taxon>
    </lineage>
</organism>
<protein>
    <submittedName>
        <fullName evidence="5">Repeat domain-containing protein 83 homolog</fullName>
    </submittedName>
</protein>
<comment type="similarity">
    <text evidence="3">Belongs to the WD repeat MORG1 family.</text>
</comment>
<feature type="repeat" description="WD" evidence="4">
    <location>
        <begin position="137"/>
        <end position="169"/>
    </location>
</feature>
<accession>A0A9N8HEE9</accession>
<dbReference type="PANTHER" id="PTHR22842">
    <property type="entry name" value="WD40 REPEAT PROTEIN"/>
    <property type="match status" value="1"/>
</dbReference>
<dbReference type="EMBL" id="CAICTM010000511">
    <property type="protein sequence ID" value="CAB9511973.1"/>
    <property type="molecule type" value="Genomic_DNA"/>
</dbReference>
<dbReference type="SMART" id="SM00320">
    <property type="entry name" value="WD40"/>
    <property type="match status" value="6"/>
</dbReference>
<dbReference type="InterPro" id="IPR036322">
    <property type="entry name" value="WD40_repeat_dom_sf"/>
</dbReference>
<keyword evidence="6" id="KW-1185">Reference proteome</keyword>
<dbReference type="GO" id="GO:0071013">
    <property type="term" value="C:catalytic step 2 spliceosome"/>
    <property type="evidence" value="ECO:0007669"/>
    <property type="project" value="TreeGrafter"/>
</dbReference>
<evidence type="ECO:0000256" key="4">
    <source>
        <dbReference type="PROSITE-ProRule" id="PRU00221"/>
    </source>
</evidence>
<evidence type="ECO:0000313" key="6">
    <source>
        <dbReference type="Proteomes" id="UP001153069"/>
    </source>
</evidence>
<evidence type="ECO:0000256" key="2">
    <source>
        <dbReference type="ARBA" id="ARBA00022490"/>
    </source>
</evidence>
<sequence>MKASRQDVSPSLPKVPIARLVGHDGPIQQVQFAANGKYCLTGGHDRTVRLWNPLRIDPAFPPPPALPPLPSGTATTPSSYTSMDSLARSLPIQSYANGHTHPISALALDSSSTTLVAGSNKTVVITDIVTQQVKRRFQGHTGRINAVAISHGCDTYLSASYDGTVRIWDGRSHNSYEPIMTLTEAKDSVTDIHVVQDDEMESSSHKKKRNNQNTTALIRTASVDGVVRTYDIRKGSLAADDCGSAITGMTPTYDGQCLALNCLDGAIRLMELESGELLNTYTGSHVAGQYGLQCAMTADDATLVTGSEDGTAVLYDIVRGTTVQTLQGHTRATCSIATHPQRECSSVVITASYDGTAVVWANHEGFMKWQDG</sequence>
<dbReference type="InterPro" id="IPR051980">
    <property type="entry name" value="WD_repeat_MORG1"/>
</dbReference>
<evidence type="ECO:0000313" key="5">
    <source>
        <dbReference type="EMBL" id="CAB9511973.1"/>
    </source>
</evidence>
<dbReference type="GO" id="GO:0005737">
    <property type="term" value="C:cytoplasm"/>
    <property type="evidence" value="ECO:0007669"/>
    <property type="project" value="UniProtKB-SubCell"/>
</dbReference>
<dbReference type="CDD" id="cd00200">
    <property type="entry name" value="WD40"/>
    <property type="match status" value="1"/>
</dbReference>
<dbReference type="GO" id="GO:0000398">
    <property type="term" value="P:mRNA splicing, via spliceosome"/>
    <property type="evidence" value="ECO:0007669"/>
    <property type="project" value="TreeGrafter"/>
</dbReference>
<feature type="repeat" description="WD" evidence="4">
    <location>
        <begin position="326"/>
        <end position="360"/>
    </location>
</feature>
<keyword evidence="4" id="KW-0853">WD repeat</keyword>
<evidence type="ECO:0000256" key="1">
    <source>
        <dbReference type="ARBA" id="ARBA00004496"/>
    </source>
</evidence>
<dbReference type="PROSITE" id="PS50294">
    <property type="entry name" value="WD_REPEATS_REGION"/>
    <property type="match status" value="2"/>
</dbReference>
<proteinExistence type="inferred from homology"/>
<name>A0A9N8HEE9_9STRA</name>
<dbReference type="Proteomes" id="UP001153069">
    <property type="component" value="Unassembled WGS sequence"/>
</dbReference>
<dbReference type="AlphaFoldDB" id="A0A9N8HEE9"/>
<dbReference type="OrthoDB" id="71437at2759"/>
<comment type="caution">
    <text evidence="5">The sequence shown here is derived from an EMBL/GenBank/DDBJ whole genome shotgun (WGS) entry which is preliminary data.</text>
</comment>
<dbReference type="InterPro" id="IPR015943">
    <property type="entry name" value="WD40/YVTN_repeat-like_dom_sf"/>
</dbReference>
<gene>
    <name evidence="5" type="ORF">SEMRO_512_G157610.1</name>
</gene>
<feature type="repeat" description="WD" evidence="4">
    <location>
        <begin position="20"/>
        <end position="52"/>
    </location>
</feature>
<keyword evidence="2" id="KW-0963">Cytoplasm</keyword>
<dbReference type="InterPro" id="IPR001680">
    <property type="entry name" value="WD40_rpt"/>
</dbReference>
<evidence type="ECO:0000256" key="3">
    <source>
        <dbReference type="ARBA" id="ARBA00038145"/>
    </source>
</evidence>
<dbReference type="Gene3D" id="2.130.10.10">
    <property type="entry name" value="YVTN repeat-like/Quinoprotein amine dehydrogenase"/>
    <property type="match status" value="2"/>
</dbReference>